<evidence type="ECO:0000313" key="2">
    <source>
        <dbReference type="EMBL" id="QHU26400.1"/>
    </source>
</evidence>
<accession>A0A6C0L7Y2</accession>
<dbReference type="AlphaFoldDB" id="A0A6C0L7Y2"/>
<name>A0A6C0L7Y2_9ZZZZ</name>
<reference evidence="2" key="1">
    <citation type="journal article" date="2020" name="Nature">
        <title>Giant virus diversity and host interactions through global metagenomics.</title>
        <authorList>
            <person name="Schulz F."/>
            <person name="Roux S."/>
            <person name="Paez-Espino D."/>
            <person name="Jungbluth S."/>
            <person name="Walsh D.A."/>
            <person name="Denef V.J."/>
            <person name="McMahon K.D."/>
            <person name="Konstantinidis K.T."/>
            <person name="Eloe-Fadrosh E.A."/>
            <person name="Kyrpides N.C."/>
            <person name="Woyke T."/>
        </authorList>
    </citation>
    <scope>NUCLEOTIDE SEQUENCE</scope>
    <source>
        <strain evidence="2">GVMAG-M-3300027759-16</strain>
    </source>
</reference>
<evidence type="ECO:0000256" key="1">
    <source>
        <dbReference type="SAM" id="MobiDB-lite"/>
    </source>
</evidence>
<sequence length="317" mass="35223">MPDMFISKYTDFANDLLKTCPELKGDIDMALYISDADKVAQFKERVLPTCSPKRDQAKCPGSVLPGVVITEEMWSSFSDKTKAAVQEHLTLLSFCVLIDMGTKEDVFGSDWTEGWAKTMMDDMKSKMGGIDFADITEKMKKLFGAMPGLAGMAGMPGMAGMAGGFPQLPEKFLKGQIARLAEEIVKELNIEDFGISPADVEATKKDPSKTLEIMLGLLTKNPAILQGTVQKLSKKLQQKIQSGSIRPKELMAEAEELMKVFSDNPQFVQMMESFRNAFGAREDDFERAAGRQPNGRLSLVKERLKKKLAEREKNKNK</sequence>
<feature type="region of interest" description="Disordered" evidence="1">
    <location>
        <begin position="287"/>
        <end position="317"/>
    </location>
</feature>
<organism evidence="2">
    <name type="scientific">viral metagenome</name>
    <dbReference type="NCBI Taxonomy" id="1070528"/>
    <lineage>
        <taxon>unclassified sequences</taxon>
        <taxon>metagenomes</taxon>
        <taxon>organismal metagenomes</taxon>
    </lineage>
</organism>
<dbReference type="EMBL" id="MN740440">
    <property type="protein sequence ID" value="QHU26400.1"/>
    <property type="molecule type" value="Genomic_DNA"/>
</dbReference>
<protein>
    <submittedName>
        <fullName evidence="2">Uncharacterized protein</fullName>
    </submittedName>
</protein>
<feature type="compositionally biased region" description="Basic and acidic residues" evidence="1">
    <location>
        <begin position="299"/>
        <end position="317"/>
    </location>
</feature>
<proteinExistence type="predicted"/>